<dbReference type="Proteomes" id="UP000197138">
    <property type="component" value="Unassembled WGS sequence"/>
</dbReference>
<keyword evidence="1 4" id="KW-0732">Signal</keyword>
<dbReference type="PROSITE" id="PS50927">
    <property type="entry name" value="BULB_LECTIN"/>
    <property type="match status" value="1"/>
</dbReference>
<reference evidence="7" key="1">
    <citation type="journal article" date="2017" name="Plant J.">
        <title>The pomegranate (Punica granatum L.) genome and the genomics of punicalagin biosynthesis.</title>
        <authorList>
            <person name="Qin G."/>
            <person name="Xu C."/>
            <person name="Ming R."/>
            <person name="Tang H."/>
            <person name="Guyot R."/>
            <person name="Kramer E.M."/>
            <person name="Hu Y."/>
            <person name="Yi X."/>
            <person name="Qi Y."/>
            <person name="Xu X."/>
            <person name="Gao Z."/>
            <person name="Pan H."/>
            <person name="Jian J."/>
            <person name="Tian Y."/>
            <person name="Yue Z."/>
            <person name="Xu Y."/>
        </authorList>
    </citation>
    <scope>NUCLEOTIDE SEQUENCE [LARGE SCALE GENOMIC DNA]</scope>
    <source>
        <strain evidence="7">cv. Dabenzi</strain>
    </source>
</reference>
<dbReference type="PANTHER" id="PTHR32444">
    <property type="entry name" value="BULB-TYPE LECTIN DOMAIN-CONTAINING PROTEIN"/>
    <property type="match status" value="1"/>
</dbReference>
<dbReference type="SMART" id="SM00108">
    <property type="entry name" value="B_lectin"/>
    <property type="match status" value="1"/>
</dbReference>
<sequence>MDSSIISFSQSSLLALLILFLVSSSTARALVPASAQFKYVIDTTDFGPYIIEYDGNYQVLPPFGAPFQLCFYNTTPNAFTLAIRMGLRRSESLFRWVWEANRGNPVRANATLTLGADGNLVLAEADGKVAWQTSTANKGVVGLKLQSNGNMVLHDSRGNFVWQSFDSPTDTLLVGQSLHAGGVTRLVSRASAEQNSNGPYSLVMEPKGPALYYTSKNSPKPLLYFNGWRSDPYISGSLTRVGLTTEEDEGSRTHIQLEFQAGNTTHGGPILGRPKYNATSSFLRLGIDGNVRIYTYNDQVDYGAWEETFTLFGRDYDSESECQLPERCGSFGLCEDNQCVGCPLARGETSWSKSCAPPKLTSCNPGDYTYYKVERVNHFLSKYTAGSAATESGCGAKCTKDCKCLGYFYNRDTSRCWIAYELKTLTRVANATHVGYIKTPKK</sequence>
<reference evidence="6" key="2">
    <citation type="submission" date="2017-06" db="EMBL/GenBank/DDBJ databases">
        <title>The pomegranate genome and the genomics of punicalagin biosynthesis.</title>
        <authorList>
            <person name="Xu C."/>
        </authorList>
    </citation>
    <scope>NUCLEOTIDE SEQUENCE [LARGE SCALE GENOMIC DNA]</scope>
    <source>
        <tissue evidence="6">Fresh leaf</tissue>
    </source>
</reference>
<dbReference type="InterPro" id="IPR036426">
    <property type="entry name" value="Bulb-type_lectin_dom_sf"/>
</dbReference>
<keyword evidence="3" id="KW-0325">Glycoprotein</keyword>
<dbReference type="OrthoDB" id="1884773at2759"/>
<evidence type="ECO:0000256" key="1">
    <source>
        <dbReference type="ARBA" id="ARBA00022729"/>
    </source>
</evidence>
<dbReference type="RefSeq" id="XP_031403422.1">
    <property type="nucleotide sequence ID" value="XM_031547562.1"/>
</dbReference>
<dbReference type="EMBL" id="MTKT01000790">
    <property type="protein sequence ID" value="OWM88594.1"/>
    <property type="molecule type" value="Genomic_DNA"/>
</dbReference>
<dbReference type="InterPro" id="IPR001480">
    <property type="entry name" value="Bulb-type_lectin_dom"/>
</dbReference>
<proteinExistence type="predicted"/>
<name>A0A218XUH5_PUNGR</name>
<dbReference type="Proteomes" id="UP000515151">
    <property type="component" value="Chromosome 7"/>
</dbReference>
<reference evidence="9" key="4">
    <citation type="submission" date="2025-04" db="UniProtKB">
        <authorList>
            <consortium name="RefSeq"/>
        </authorList>
    </citation>
    <scope>IDENTIFICATION</scope>
    <source>
        <tissue evidence="9">Leaf</tissue>
    </source>
</reference>
<dbReference type="PIRSF" id="PIRSF002686">
    <property type="entry name" value="SLG"/>
    <property type="match status" value="1"/>
</dbReference>
<dbReference type="InterPro" id="IPR035446">
    <property type="entry name" value="SLSG/EP1"/>
</dbReference>
<evidence type="ECO:0000313" key="8">
    <source>
        <dbReference type="Proteomes" id="UP000515151"/>
    </source>
</evidence>
<gene>
    <name evidence="9" type="primary">LOC116212844</name>
    <name evidence="6" type="ORF">CDL15_Pgr002361</name>
</gene>
<organism evidence="6 7">
    <name type="scientific">Punica granatum</name>
    <name type="common">Pomegranate</name>
    <dbReference type="NCBI Taxonomy" id="22663"/>
    <lineage>
        <taxon>Eukaryota</taxon>
        <taxon>Viridiplantae</taxon>
        <taxon>Streptophyta</taxon>
        <taxon>Embryophyta</taxon>
        <taxon>Tracheophyta</taxon>
        <taxon>Spermatophyta</taxon>
        <taxon>Magnoliopsida</taxon>
        <taxon>eudicotyledons</taxon>
        <taxon>Gunneridae</taxon>
        <taxon>Pentapetalae</taxon>
        <taxon>rosids</taxon>
        <taxon>malvids</taxon>
        <taxon>Myrtales</taxon>
        <taxon>Lythraceae</taxon>
        <taxon>Punica</taxon>
    </lineage>
</organism>
<evidence type="ECO:0000256" key="3">
    <source>
        <dbReference type="ARBA" id="ARBA00023180"/>
    </source>
</evidence>
<feature type="chain" id="PRO_5044569214" evidence="4">
    <location>
        <begin position="30"/>
        <end position="442"/>
    </location>
</feature>
<feature type="signal peptide" evidence="4">
    <location>
        <begin position="1"/>
        <end position="29"/>
    </location>
</feature>
<dbReference type="PANTHER" id="PTHR32444:SF10">
    <property type="entry name" value="CURCULIN-LIKE (MANNOSE-BINDING) LECTIN FAMILY PROTEIN-RELATED"/>
    <property type="match status" value="1"/>
</dbReference>
<keyword evidence="8" id="KW-1185">Reference proteome</keyword>
<evidence type="ECO:0000313" key="7">
    <source>
        <dbReference type="Proteomes" id="UP000197138"/>
    </source>
</evidence>
<evidence type="ECO:0000313" key="6">
    <source>
        <dbReference type="EMBL" id="OWM88594.1"/>
    </source>
</evidence>
<dbReference type="AlphaFoldDB" id="A0A218XUH5"/>
<protein>
    <submittedName>
        <fullName evidence="9">Epidermis-specific secreted glycoprotein EP1-like</fullName>
    </submittedName>
</protein>
<reference evidence="8" key="3">
    <citation type="journal article" date="2020" name="Plant Biotechnol. J.">
        <title>The pomegranate (Punica granatum L.) draft genome dissects genetic divergence between soft- and hard-seeded cultivars.</title>
        <authorList>
            <person name="Luo X."/>
            <person name="Li H."/>
            <person name="Wu Z."/>
            <person name="Yao W."/>
            <person name="Zhao P."/>
            <person name="Cao D."/>
            <person name="Yu H."/>
            <person name="Li K."/>
            <person name="Poudel K."/>
            <person name="Zhao D."/>
            <person name="Zhang F."/>
            <person name="Xia X."/>
            <person name="Chen L."/>
            <person name="Wang Q."/>
            <person name="Jing D."/>
            <person name="Cao S."/>
        </authorList>
    </citation>
    <scope>NUCLEOTIDE SEQUENCE [LARGE SCALE GENOMIC DNA]</scope>
</reference>
<keyword evidence="2" id="KW-1015">Disulfide bond</keyword>
<dbReference type="Pfam" id="PF01453">
    <property type="entry name" value="B_lectin"/>
    <property type="match status" value="1"/>
</dbReference>
<dbReference type="CDD" id="cd00028">
    <property type="entry name" value="B_lectin"/>
    <property type="match status" value="1"/>
</dbReference>
<dbReference type="Gene3D" id="2.90.10.10">
    <property type="entry name" value="Bulb-type lectin domain"/>
    <property type="match status" value="1"/>
</dbReference>
<evidence type="ECO:0000256" key="2">
    <source>
        <dbReference type="ARBA" id="ARBA00023157"/>
    </source>
</evidence>
<dbReference type="CDD" id="cd01098">
    <property type="entry name" value="PAN_AP_plant"/>
    <property type="match status" value="1"/>
</dbReference>
<evidence type="ECO:0000313" key="9">
    <source>
        <dbReference type="RefSeq" id="XP_031403422.1"/>
    </source>
</evidence>
<dbReference type="SUPFAM" id="SSF51110">
    <property type="entry name" value="alpha-D-mannose-specific plant lectins"/>
    <property type="match status" value="1"/>
</dbReference>
<evidence type="ECO:0000256" key="4">
    <source>
        <dbReference type="SAM" id="SignalP"/>
    </source>
</evidence>
<evidence type="ECO:0000259" key="5">
    <source>
        <dbReference type="PROSITE" id="PS50927"/>
    </source>
</evidence>
<accession>A0A218XUH5</accession>
<feature type="domain" description="Bulb-type lectin" evidence="5">
    <location>
        <begin position="44"/>
        <end position="166"/>
    </location>
</feature>
<dbReference type="GeneID" id="116212844"/>